<evidence type="ECO:0000313" key="4">
    <source>
        <dbReference type="EMBL" id="HHP81059.1"/>
    </source>
</evidence>
<reference evidence="4" key="1">
    <citation type="journal article" date="2020" name="mSystems">
        <title>Genome- and Community-Level Interaction Insights into Carbon Utilization and Element Cycling Functions of Hydrothermarchaeota in Hydrothermal Sediment.</title>
        <authorList>
            <person name="Zhou Z."/>
            <person name="Liu Y."/>
            <person name="Xu W."/>
            <person name="Pan J."/>
            <person name="Luo Z.H."/>
            <person name="Li M."/>
        </authorList>
    </citation>
    <scope>NUCLEOTIDE SEQUENCE [LARGE SCALE GENOMIC DNA]</scope>
    <source>
        <strain evidence="4">SpSt-1121</strain>
    </source>
</reference>
<proteinExistence type="predicted"/>
<dbReference type="SUPFAM" id="SSF53271">
    <property type="entry name" value="PRTase-like"/>
    <property type="match status" value="1"/>
</dbReference>
<dbReference type="AlphaFoldDB" id="A0A7C5XFK1"/>
<gene>
    <name evidence="4" type="ORF">ENM84_00185</name>
</gene>
<accession>A0A7C5XFK1</accession>
<dbReference type="CDD" id="cd06223">
    <property type="entry name" value="PRTases_typeI"/>
    <property type="match status" value="1"/>
</dbReference>
<sequence>MNGIFSIYAFDELWNLSNIVRYGLMAIQHRGFQQYIVCIYSNDIECFSSENFDDIHKHDIRNAAIAATYSEPVEEAVIVEKEDNEKIAVICERPWSKVYEFVHELINALKSNSNRVEAFKDTINLFATYSSPSLAILTNREEVVMWRGSRLTPLILGGYGFDMVIVSSESVAIDILGGDVKRFLRPGEGLYISRHMLKTLSANHTNDCGLCLFELLYLARHDAIVDGVSVYEFRKALGEELTKYLNNDVDVVVGVPETALPYAIGFANRIGKPFEMAFIATGGRRRSMLFSDPFEKIVSIHLKMNPIRSSLERKRVVIVDDSMVTGSTMKTVSQILRFRVGVKEIHLFIASPPLIKQCPFNIMRLDMSSLLAANLSQEHAKSYLEVDSLHWLSKDDVNRVAKKFGLRFCGRCFGLEFFGGEEM</sequence>
<feature type="domain" description="Phosphoribosyltransferase" evidence="3">
    <location>
        <begin position="241"/>
        <end position="347"/>
    </location>
</feature>
<dbReference type="EMBL" id="DRZI01000006">
    <property type="protein sequence ID" value="HHP81059.1"/>
    <property type="molecule type" value="Genomic_DNA"/>
</dbReference>
<dbReference type="PANTHER" id="PTHR11907">
    <property type="entry name" value="AMIDOPHOSPHORIBOSYLTRANSFERASE"/>
    <property type="match status" value="1"/>
</dbReference>
<protein>
    <recommendedName>
        <fullName evidence="3">Phosphoribosyltransferase domain-containing protein</fullName>
    </recommendedName>
</protein>
<evidence type="ECO:0000256" key="1">
    <source>
        <dbReference type="ARBA" id="ARBA00022679"/>
    </source>
</evidence>
<keyword evidence="1" id="KW-0808">Transferase</keyword>
<keyword evidence="2" id="KW-0315">Glutamine amidotransferase</keyword>
<evidence type="ECO:0000259" key="3">
    <source>
        <dbReference type="Pfam" id="PF00156"/>
    </source>
</evidence>
<dbReference type="Pfam" id="PF00156">
    <property type="entry name" value="Pribosyltran"/>
    <property type="match status" value="1"/>
</dbReference>
<comment type="caution">
    <text evidence="4">The sequence shown here is derived from an EMBL/GenBank/DDBJ whole genome shotgun (WGS) entry which is preliminary data.</text>
</comment>
<dbReference type="SUPFAM" id="SSF56235">
    <property type="entry name" value="N-terminal nucleophile aminohydrolases (Ntn hydrolases)"/>
    <property type="match status" value="1"/>
</dbReference>
<organism evidence="4">
    <name type="scientific">Ignisphaera aggregans</name>
    <dbReference type="NCBI Taxonomy" id="334771"/>
    <lineage>
        <taxon>Archaea</taxon>
        <taxon>Thermoproteota</taxon>
        <taxon>Thermoprotei</taxon>
        <taxon>Desulfurococcales</taxon>
        <taxon>Desulfurococcaceae</taxon>
        <taxon>Ignisphaera</taxon>
    </lineage>
</organism>
<dbReference type="Gene3D" id="3.40.50.2020">
    <property type="match status" value="1"/>
</dbReference>
<dbReference type="InterPro" id="IPR029055">
    <property type="entry name" value="Ntn_hydrolases_N"/>
</dbReference>
<evidence type="ECO:0000256" key="2">
    <source>
        <dbReference type="ARBA" id="ARBA00022962"/>
    </source>
</evidence>
<dbReference type="InterPro" id="IPR000836">
    <property type="entry name" value="PRTase_dom"/>
</dbReference>
<dbReference type="InterPro" id="IPR029057">
    <property type="entry name" value="PRTase-like"/>
</dbReference>
<dbReference type="GO" id="GO:0016740">
    <property type="term" value="F:transferase activity"/>
    <property type="evidence" value="ECO:0007669"/>
    <property type="project" value="UniProtKB-KW"/>
</dbReference>
<name>A0A7C5XFK1_9CREN</name>